<name>A0A2P2NMY5_RHIMU</name>
<dbReference type="AlphaFoldDB" id="A0A2P2NMY5"/>
<evidence type="ECO:0000313" key="1">
    <source>
        <dbReference type="EMBL" id="MBX43825.1"/>
    </source>
</evidence>
<sequence>MHFNISFVIFGPSPGWNTCSSTKLLCTNEKSDPMSSLLFSYSHIALP</sequence>
<proteinExistence type="predicted"/>
<dbReference type="EMBL" id="GGEC01063341">
    <property type="protein sequence ID" value="MBX43825.1"/>
    <property type="molecule type" value="Transcribed_RNA"/>
</dbReference>
<accession>A0A2P2NMY5</accession>
<protein>
    <submittedName>
        <fullName evidence="1">Uncharacterized protein</fullName>
    </submittedName>
</protein>
<reference evidence="1" key="1">
    <citation type="submission" date="2018-02" db="EMBL/GenBank/DDBJ databases">
        <title>Rhizophora mucronata_Transcriptome.</title>
        <authorList>
            <person name="Meera S.P."/>
            <person name="Sreeshan A."/>
            <person name="Augustine A."/>
        </authorList>
    </citation>
    <scope>NUCLEOTIDE SEQUENCE</scope>
    <source>
        <tissue evidence="1">Leaf</tissue>
    </source>
</reference>
<organism evidence="1">
    <name type="scientific">Rhizophora mucronata</name>
    <name type="common">Asiatic mangrove</name>
    <dbReference type="NCBI Taxonomy" id="61149"/>
    <lineage>
        <taxon>Eukaryota</taxon>
        <taxon>Viridiplantae</taxon>
        <taxon>Streptophyta</taxon>
        <taxon>Embryophyta</taxon>
        <taxon>Tracheophyta</taxon>
        <taxon>Spermatophyta</taxon>
        <taxon>Magnoliopsida</taxon>
        <taxon>eudicotyledons</taxon>
        <taxon>Gunneridae</taxon>
        <taxon>Pentapetalae</taxon>
        <taxon>rosids</taxon>
        <taxon>fabids</taxon>
        <taxon>Malpighiales</taxon>
        <taxon>Rhizophoraceae</taxon>
        <taxon>Rhizophora</taxon>
    </lineage>
</organism>